<reference evidence="2 4" key="2">
    <citation type="submission" date="2018-08" db="EMBL/GenBank/DDBJ databases">
        <title>Complete genome of the Arcobacter skirrowii type strain LMG 6621.</title>
        <authorList>
            <person name="Miller W.G."/>
            <person name="Yee E."/>
            <person name="Bono J.L."/>
        </authorList>
    </citation>
    <scope>NUCLEOTIDE SEQUENCE [LARGE SCALE GENOMIC DNA]</scope>
    <source>
        <strain evidence="2 4">CCUG 10374</strain>
    </source>
</reference>
<evidence type="ECO:0000256" key="1">
    <source>
        <dbReference type="SAM" id="SignalP"/>
    </source>
</evidence>
<feature type="signal peptide" evidence="1">
    <location>
        <begin position="1"/>
        <end position="18"/>
    </location>
</feature>
<name>A0AAD0WNQ0_9BACT</name>
<dbReference type="EMBL" id="NXIC01000005">
    <property type="protein sequence ID" value="RXI25458.1"/>
    <property type="molecule type" value="Genomic_DNA"/>
</dbReference>
<evidence type="ECO:0000313" key="3">
    <source>
        <dbReference type="EMBL" id="RXI25458.1"/>
    </source>
</evidence>
<dbReference type="AlphaFoldDB" id="A0AAD0WNQ0"/>
<evidence type="ECO:0000313" key="5">
    <source>
        <dbReference type="Proteomes" id="UP000290580"/>
    </source>
</evidence>
<protein>
    <submittedName>
        <fullName evidence="2">Uncharacterized protein</fullName>
    </submittedName>
</protein>
<evidence type="ECO:0000313" key="2">
    <source>
        <dbReference type="EMBL" id="AXX84730.1"/>
    </source>
</evidence>
<dbReference type="RefSeq" id="WP_115588600.1">
    <property type="nucleotide sequence ID" value="NZ_CP032099.1"/>
</dbReference>
<dbReference type="EMBL" id="CP032099">
    <property type="protein sequence ID" value="AXX84730.1"/>
    <property type="molecule type" value="Genomic_DNA"/>
</dbReference>
<gene>
    <name evidence="2" type="ORF">ASKIR_0913</name>
    <name evidence="3" type="ORF">CP959_08510</name>
</gene>
<reference evidence="3 5" key="1">
    <citation type="submission" date="2017-09" db="EMBL/GenBank/DDBJ databases">
        <title>Genomics of the genus Arcobacter.</title>
        <authorList>
            <person name="Perez-Cataluna A."/>
            <person name="Figueras M.J."/>
            <person name="Salas-Masso N."/>
        </authorList>
    </citation>
    <scope>NUCLEOTIDE SEQUENCE [LARGE SCALE GENOMIC DNA]</scope>
    <source>
        <strain evidence="3 5">LMG 6621</strain>
    </source>
</reference>
<feature type="chain" id="PRO_5041962407" evidence="1">
    <location>
        <begin position="19"/>
        <end position="247"/>
    </location>
</feature>
<evidence type="ECO:0000313" key="4">
    <source>
        <dbReference type="Proteomes" id="UP000262029"/>
    </source>
</evidence>
<dbReference type="Proteomes" id="UP000262029">
    <property type="component" value="Chromosome"/>
</dbReference>
<sequence length="247" mass="28947">MKKLILLLVLFLSINANSNFDNTQNIAKKVKEIIEMEERFINSFENHIIQDFRFVTPSYIADNELIINNSIKNFDKNQNILSFSSNLPEELQNDSFAKNLYESSTYRDRSYFIENKIYFNLQNPLAKLLATIMLYKNINSIDLCPEKYTSKIELCHLEDSIYVDVEKYDYVFEDSSYKEKPSKFLLAFSLNSFKNGPIIIEKIDEDEPIFNIFSNGTIFYDRDGIKYLKIGDENAKDKKFANLSVEE</sequence>
<keyword evidence="1" id="KW-0732">Signal</keyword>
<accession>A0AAD0WNQ0</accession>
<proteinExistence type="predicted"/>
<dbReference type="Proteomes" id="UP000290580">
    <property type="component" value="Unassembled WGS sequence"/>
</dbReference>
<organism evidence="2 4">
    <name type="scientific">Aliarcobacter skirrowii CCUG 10374</name>
    <dbReference type="NCBI Taxonomy" id="1032239"/>
    <lineage>
        <taxon>Bacteria</taxon>
        <taxon>Pseudomonadati</taxon>
        <taxon>Campylobacterota</taxon>
        <taxon>Epsilonproteobacteria</taxon>
        <taxon>Campylobacterales</taxon>
        <taxon>Arcobacteraceae</taxon>
        <taxon>Aliarcobacter</taxon>
    </lineage>
</organism>
<keyword evidence="5" id="KW-1185">Reference proteome</keyword>
<dbReference type="GeneID" id="61750666"/>